<sequence>MTYRIYRRGLIVHATISRDAAVAWVLARVAGLAHDREDYEILDNSDEGA</sequence>
<dbReference type="EMBL" id="LR796918">
    <property type="protein sequence ID" value="CAB4173808.1"/>
    <property type="molecule type" value="Genomic_DNA"/>
</dbReference>
<organism evidence="1">
    <name type="scientific">uncultured Caudovirales phage</name>
    <dbReference type="NCBI Taxonomy" id="2100421"/>
    <lineage>
        <taxon>Viruses</taxon>
        <taxon>Duplodnaviria</taxon>
        <taxon>Heunggongvirae</taxon>
        <taxon>Uroviricota</taxon>
        <taxon>Caudoviricetes</taxon>
        <taxon>Peduoviridae</taxon>
        <taxon>Maltschvirus</taxon>
        <taxon>Maltschvirus maltsch</taxon>
    </lineage>
</organism>
<evidence type="ECO:0000313" key="1">
    <source>
        <dbReference type="EMBL" id="CAB4134948.1"/>
    </source>
</evidence>
<name>A0A6J5LK40_9CAUD</name>
<proteinExistence type="predicted"/>
<reference evidence="1" key="1">
    <citation type="submission" date="2020-04" db="EMBL/GenBank/DDBJ databases">
        <authorList>
            <person name="Chiriac C."/>
            <person name="Salcher M."/>
            <person name="Ghai R."/>
            <person name="Kavagutti S V."/>
        </authorList>
    </citation>
    <scope>NUCLEOTIDE SEQUENCE</scope>
</reference>
<dbReference type="EMBL" id="LR797182">
    <property type="protein sequence ID" value="CAB4192417.1"/>
    <property type="molecule type" value="Genomic_DNA"/>
</dbReference>
<dbReference type="EMBL" id="LR796292">
    <property type="protein sequence ID" value="CAB4134948.1"/>
    <property type="molecule type" value="Genomic_DNA"/>
</dbReference>
<gene>
    <name evidence="3" type="ORF">UFOVP1231_30</name>
    <name evidence="1" type="ORF">UFOVP283_39</name>
    <name evidence="2" type="ORF">UFOVP957_9</name>
</gene>
<accession>A0A6J5LK40</accession>
<evidence type="ECO:0000313" key="2">
    <source>
        <dbReference type="EMBL" id="CAB4173808.1"/>
    </source>
</evidence>
<evidence type="ECO:0000313" key="3">
    <source>
        <dbReference type="EMBL" id="CAB4192417.1"/>
    </source>
</evidence>
<protein>
    <submittedName>
        <fullName evidence="1">Uncharacterized protein</fullName>
    </submittedName>
</protein>